<evidence type="ECO:0000313" key="9">
    <source>
        <dbReference type="EMBL" id="MEE7456031.1"/>
    </source>
</evidence>
<dbReference type="InterPro" id="IPR020846">
    <property type="entry name" value="MFS_dom"/>
</dbReference>
<dbReference type="PANTHER" id="PTHR42718">
    <property type="entry name" value="MAJOR FACILITATOR SUPERFAMILY MULTIDRUG TRANSPORTER MFSC"/>
    <property type="match status" value="1"/>
</dbReference>
<protein>
    <recommendedName>
        <fullName evidence="8">Major facilitator superfamily (MFS) profile domain-containing protein</fullName>
    </recommendedName>
</protein>
<dbReference type="InterPro" id="IPR011701">
    <property type="entry name" value="MFS"/>
</dbReference>
<feature type="region of interest" description="Disordered" evidence="6">
    <location>
        <begin position="128"/>
        <end position="147"/>
    </location>
</feature>
<dbReference type="SUPFAM" id="SSF103473">
    <property type="entry name" value="MFS general substrate transporter"/>
    <property type="match status" value="1"/>
</dbReference>
<proteinExistence type="predicted"/>
<dbReference type="Proteomes" id="UP001349262">
    <property type="component" value="Unassembled WGS sequence"/>
</dbReference>
<evidence type="ECO:0000256" key="7">
    <source>
        <dbReference type="SAM" id="Phobius"/>
    </source>
</evidence>
<dbReference type="InterPro" id="IPR036259">
    <property type="entry name" value="MFS_trans_sf"/>
</dbReference>
<evidence type="ECO:0000256" key="3">
    <source>
        <dbReference type="ARBA" id="ARBA00022692"/>
    </source>
</evidence>
<evidence type="ECO:0000256" key="5">
    <source>
        <dbReference type="ARBA" id="ARBA00023136"/>
    </source>
</evidence>
<feature type="transmembrane region" description="Helical" evidence="7">
    <location>
        <begin position="28"/>
        <end position="47"/>
    </location>
</feature>
<organism evidence="9 10">
    <name type="scientific">Methylobacterium radiotolerans</name>
    <dbReference type="NCBI Taxonomy" id="31998"/>
    <lineage>
        <taxon>Bacteria</taxon>
        <taxon>Pseudomonadati</taxon>
        <taxon>Pseudomonadota</taxon>
        <taxon>Alphaproteobacteria</taxon>
        <taxon>Hyphomicrobiales</taxon>
        <taxon>Methylobacteriaceae</taxon>
        <taxon>Methylobacterium</taxon>
    </lineage>
</organism>
<dbReference type="Pfam" id="PF07690">
    <property type="entry name" value="MFS_1"/>
    <property type="match status" value="1"/>
</dbReference>
<dbReference type="EMBL" id="MLBY01000003">
    <property type="protein sequence ID" value="MEE7456031.1"/>
    <property type="molecule type" value="Genomic_DNA"/>
</dbReference>
<comment type="subcellular location">
    <subcellularLocation>
        <location evidence="1">Membrane</location>
        <topology evidence="1">Multi-pass membrane protein</topology>
    </subcellularLocation>
</comment>
<evidence type="ECO:0000256" key="6">
    <source>
        <dbReference type="SAM" id="MobiDB-lite"/>
    </source>
</evidence>
<feature type="domain" description="Major facilitator superfamily (MFS) profile" evidence="8">
    <location>
        <begin position="1"/>
        <end position="147"/>
    </location>
</feature>
<evidence type="ECO:0000256" key="1">
    <source>
        <dbReference type="ARBA" id="ARBA00004141"/>
    </source>
</evidence>
<dbReference type="Gene3D" id="1.20.1720.10">
    <property type="entry name" value="Multidrug resistance protein D"/>
    <property type="match status" value="1"/>
</dbReference>
<dbReference type="PROSITE" id="PS50850">
    <property type="entry name" value="MFS"/>
    <property type="match status" value="1"/>
</dbReference>
<accession>A0ABU7T647</accession>
<feature type="transmembrane region" description="Helical" evidence="7">
    <location>
        <begin position="59"/>
        <end position="78"/>
    </location>
</feature>
<keyword evidence="4 7" id="KW-1133">Transmembrane helix</keyword>
<dbReference type="PANTHER" id="PTHR42718:SF9">
    <property type="entry name" value="MAJOR FACILITATOR SUPERFAMILY MULTIDRUG TRANSPORTER MFSC"/>
    <property type="match status" value="1"/>
</dbReference>
<reference evidence="9 10" key="1">
    <citation type="journal article" date="2012" name="Genet. Mol. Biol.">
        <title>Analysis of 16S rRNA and mxaF genes revealing insights into Methylobacterium niche-specific plant association.</title>
        <authorList>
            <person name="Dourado M.N."/>
            <person name="Andreote F.D."/>
            <person name="Dini-Andreote F."/>
            <person name="Conti R."/>
            <person name="Araujo J.M."/>
            <person name="Araujo W.L."/>
        </authorList>
    </citation>
    <scope>NUCLEOTIDE SEQUENCE [LARGE SCALE GENOMIC DNA]</scope>
    <source>
        <strain evidence="9 10">SR1.6/4</strain>
    </source>
</reference>
<keyword evidence="5 7" id="KW-0472">Membrane</keyword>
<evidence type="ECO:0000256" key="2">
    <source>
        <dbReference type="ARBA" id="ARBA00022448"/>
    </source>
</evidence>
<evidence type="ECO:0000256" key="4">
    <source>
        <dbReference type="ARBA" id="ARBA00022989"/>
    </source>
</evidence>
<evidence type="ECO:0000313" key="10">
    <source>
        <dbReference type="Proteomes" id="UP001349262"/>
    </source>
</evidence>
<comment type="caution">
    <text evidence="9">The sequence shown here is derived from an EMBL/GenBank/DDBJ whole genome shotgun (WGS) entry which is preliminary data.</text>
</comment>
<keyword evidence="2" id="KW-0813">Transport</keyword>
<sequence>MLVVGTNGTAIMAALPTMRAELGLDASTVTWAVNSYLLASASCIILGGSVCDRFGARHMTLVGLGLFAAASAVIALATGPGSLLIGRALQGLGAALAVPALLAAAGQSAGPNGRAAALFERPCASARPAGRFRSRSPNRPARLSRPG</sequence>
<name>A0ABU7T647_9HYPH</name>
<evidence type="ECO:0000259" key="8">
    <source>
        <dbReference type="PROSITE" id="PS50850"/>
    </source>
</evidence>
<gene>
    <name evidence="9" type="ORF">MRSR164_04180</name>
</gene>
<keyword evidence="10" id="KW-1185">Reference proteome</keyword>
<keyword evidence="3 7" id="KW-0812">Transmembrane</keyword>